<dbReference type="GO" id="GO:0005737">
    <property type="term" value="C:cytoplasm"/>
    <property type="evidence" value="ECO:0007669"/>
    <property type="project" value="UniProtKB-SubCell"/>
</dbReference>
<evidence type="ECO:0000256" key="3">
    <source>
        <dbReference type="ARBA" id="ARBA00004496"/>
    </source>
</evidence>
<dbReference type="OrthoDB" id="9803963at2"/>
<comment type="subcellular location">
    <subcellularLocation>
        <location evidence="3 12">Cytoplasm</location>
    </subcellularLocation>
</comment>
<dbReference type="CDD" id="cd06223">
    <property type="entry name" value="PRTases_typeI"/>
    <property type="match status" value="1"/>
</dbReference>
<keyword evidence="8 12" id="KW-0963">Cytoplasm</keyword>
<dbReference type="GO" id="GO:0006168">
    <property type="term" value="P:adenine salvage"/>
    <property type="evidence" value="ECO:0007669"/>
    <property type="project" value="InterPro"/>
</dbReference>
<dbReference type="InterPro" id="IPR000836">
    <property type="entry name" value="PRTase_dom"/>
</dbReference>
<dbReference type="Pfam" id="PF00156">
    <property type="entry name" value="Pribosyltran"/>
    <property type="match status" value="1"/>
</dbReference>
<evidence type="ECO:0000256" key="2">
    <source>
        <dbReference type="ARBA" id="ARBA00003968"/>
    </source>
</evidence>
<evidence type="ECO:0000256" key="1">
    <source>
        <dbReference type="ARBA" id="ARBA00000868"/>
    </source>
</evidence>
<evidence type="ECO:0000256" key="4">
    <source>
        <dbReference type="ARBA" id="ARBA00004659"/>
    </source>
</evidence>
<dbReference type="NCBIfam" id="NF002636">
    <property type="entry name" value="PRK02304.1-5"/>
    <property type="match status" value="1"/>
</dbReference>
<evidence type="ECO:0000256" key="7">
    <source>
        <dbReference type="ARBA" id="ARBA00011893"/>
    </source>
</evidence>
<dbReference type="RefSeq" id="WP_075858268.1">
    <property type="nucleotide sequence ID" value="NZ_BDJK01000006.1"/>
</dbReference>
<comment type="function">
    <text evidence="2 12">Catalyzes a salvage reaction resulting in the formation of AMP, that is energically less costly than de novo synthesis.</text>
</comment>
<keyword evidence="9 12" id="KW-0328">Glycosyltransferase</keyword>
<dbReference type="FunFam" id="3.40.50.2020:FF:000004">
    <property type="entry name" value="Adenine phosphoribosyltransferase"/>
    <property type="match status" value="1"/>
</dbReference>
<evidence type="ECO:0000256" key="12">
    <source>
        <dbReference type="HAMAP-Rule" id="MF_00004"/>
    </source>
</evidence>
<evidence type="ECO:0000256" key="9">
    <source>
        <dbReference type="ARBA" id="ARBA00022676"/>
    </source>
</evidence>
<dbReference type="InterPro" id="IPR005764">
    <property type="entry name" value="Ade_phspho_trans"/>
</dbReference>
<keyword evidence="11 12" id="KW-0660">Purine salvage</keyword>
<evidence type="ECO:0000256" key="5">
    <source>
        <dbReference type="ARBA" id="ARBA00008391"/>
    </source>
</evidence>
<dbReference type="Proteomes" id="UP000187485">
    <property type="component" value="Unassembled WGS sequence"/>
</dbReference>
<dbReference type="GO" id="GO:0006166">
    <property type="term" value="P:purine ribonucleoside salvage"/>
    <property type="evidence" value="ECO:0007669"/>
    <property type="project" value="UniProtKB-UniRule"/>
</dbReference>
<keyword evidence="10 12" id="KW-0808">Transferase</keyword>
<dbReference type="SUPFAM" id="SSF53271">
    <property type="entry name" value="PRTase-like"/>
    <property type="match status" value="1"/>
</dbReference>
<comment type="catalytic activity">
    <reaction evidence="1 12">
        <text>AMP + diphosphate = 5-phospho-alpha-D-ribose 1-diphosphate + adenine</text>
        <dbReference type="Rhea" id="RHEA:16609"/>
        <dbReference type="ChEBI" id="CHEBI:16708"/>
        <dbReference type="ChEBI" id="CHEBI:33019"/>
        <dbReference type="ChEBI" id="CHEBI:58017"/>
        <dbReference type="ChEBI" id="CHEBI:456215"/>
        <dbReference type="EC" id="2.4.2.7"/>
    </reaction>
</comment>
<evidence type="ECO:0000256" key="6">
    <source>
        <dbReference type="ARBA" id="ARBA00011738"/>
    </source>
</evidence>
<gene>
    <name evidence="12" type="primary">apt</name>
    <name evidence="14" type="ORF">cpu_03270</name>
</gene>
<dbReference type="EMBL" id="BDJK01000006">
    <property type="protein sequence ID" value="GAV21817.1"/>
    <property type="molecule type" value="Genomic_DNA"/>
</dbReference>
<dbReference type="PANTHER" id="PTHR32315">
    <property type="entry name" value="ADENINE PHOSPHORIBOSYLTRANSFERASE"/>
    <property type="match status" value="1"/>
</dbReference>
<dbReference type="GO" id="GO:0003999">
    <property type="term" value="F:adenine phosphoribosyltransferase activity"/>
    <property type="evidence" value="ECO:0007669"/>
    <property type="project" value="UniProtKB-UniRule"/>
</dbReference>
<organism evidence="14 15">
    <name type="scientific">Carboxydothermus pertinax</name>
    <dbReference type="NCBI Taxonomy" id="870242"/>
    <lineage>
        <taxon>Bacteria</taxon>
        <taxon>Bacillati</taxon>
        <taxon>Bacillota</taxon>
        <taxon>Clostridia</taxon>
        <taxon>Thermoanaerobacterales</taxon>
        <taxon>Thermoanaerobacteraceae</taxon>
        <taxon>Carboxydothermus</taxon>
    </lineage>
</organism>
<dbReference type="PANTHER" id="PTHR32315:SF3">
    <property type="entry name" value="ADENINE PHOSPHORIBOSYLTRANSFERASE"/>
    <property type="match status" value="1"/>
</dbReference>
<comment type="pathway">
    <text evidence="4 12">Purine metabolism; AMP biosynthesis via salvage pathway; AMP from adenine: step 1/1.</text>
</comment>
<dbReference type="UniPathway" id="UPA00588">
    <property type="reaction ID" value="UER00646"/>
</dbReference>
<evidence type="ECO:0000256" key="10">
    <source>
        <dbReference type="ARBA" id="ARBA00022679"/>
    </source>
</evidence>
<dbReference type="STRING" id="870242.cpu_03270"/>
<dbReference type="NCBIfam" id="TIGR01090">
    <property type="entry name" value="apt"/>
    <property type="match status" value="1"/>
</dbReference>
<sequence length="170" mass="18746">MDLKKHIFDIPDFPSPGIIFRDITPLLQNRETFSYTVDLLAEKIKDLNPTHVVAIESRGFMFGAPLAYKLGLGFVPVRKEGKLPRESISASYDLEYGSNTLEIHTDALKPGDKVVIVDDVLATGGTMKATVELCEKLGAKVEALLFVIELLALEGREKLAGKKVISLVQY</sequence>
<dbReference type="GO" id="GO:0002055">
    <property type="term" value="F:adenine binding"/>
    <property type="evidence" value="ECO:0007669"/>
    <property type="project" value="TreeGrafter"/>
</dbReference>
<keyword evidence="15" id="KW-1185">Reference proteome</keyword>
<comment type="caution">
    <text evidence="14">The sequence shown here is derived from an EMBL/GenBank/DDBJ whole genome shotgun (WGS) entry which is preliminary data.</text>
</comment>
<dbReference type="GO" id="GO:0044209">
    <property type="term" value="P:AMP salvage"/>
    <property type="evidence" value="ECO:0007669"/>
    <property type="project" value="UniProtKB-UniRule"/>
</dbReference>
<dbReference type="Gene3D" id="3.40.50.2020">
    <property type="match status" value="1"/>
</dbReference>
<dbReference type="EC" id="2.4.2.7" evidence="7 12"/>
<comment type="similarity">
    <text evidence="5 12">Belongs to the purine/pyrimidine phosphoribosyltransferase family.</text>
</comment>
<dbReference type="HAMAP" id="MF_00004">
    <property type="entry name" value="Aden_phosphoribosyltr"/>
    <property type="match status" value="1"/>
</dbReference>
<feature type="domain" description="Phosphoribosyltransferase" evidence="13">
    <location>
        <begin position="38"/>
        <end position="142"/>
    </location>
</feature>
<evidence type="ECO:0000256" key="11">
    <source>
        <dbReference type="ARBA" id="ARBA00022726"/>
    </source>
</evidence>
<evidence type="ECO:0000313" key="15">
    <source>
        <dbReference type="Proteomes" id="UP000187485"/>
    </source>
</evidence>
<evidence type="ECO:0000313" key="14">
    <source>
        <dbReference type="EMBL" id="GAV21817.1"/>
    </source>
</evidence>
<dbReference type="NCBIfam" id="NF002633">
    <property type="entry name" value="PRK02304.1-2"/>
    <property type="match status" value="1"/>
</dbReference>
<evidence type="ECO:0000259" key="13">
    <source>
        <dbReference type="Pfam" id="PF00156"/>
    </source>
</evidence>
<comment type="subunit">
    <text evidence="6 12">Homodimer.</text>
</comment>
<dbReference type="InterPro" id="IPR050054">
    <property type="entry name" value="UPRTase/APRTase"/>
</dbReference>
<dbReference type="AlphaFoldDB" id="A0A1L8CSE5"/>
<accession>A0A1L8CSE5</accession>
<dbReference type="InterPro" id="IPR029057">
    <property type="entry name" value="PRTase-like"/>
</dbReference>
<dbReference type="NCBIfam" id="NF002634">
    <property type="entry name" value="PRK02304.1-3"/>
    <property type="match status" value="1"/>
</dbReference>
<evidence type="ECO:0000256" key="8">
    <source>
        <dbReference type="ARBA" id="ARBA00022490"/>
    </source>
</evidence>
<proteinExistence type="inferred from homology"/>
<reference evidence="15" key="1">
    <citation type="submission" date="2016-12" db="EMBL/GenBank/DDBJ databases">
        <title>Draft Genome Sequences od Carboxydothermus pertinax and islandicus, Hydrogenogenic Carboxydotrophic Bacteria.</title>
        <authorList>
            <person name="Fukuyama Y."/>
            <person name="Ohmae K."/>
            <person name="Yoneda Y."/>
            <person name="Yoshida T."/>
            <person name="Sako Y."/>
        </authorList>
    </citation>
    <scope>NUCLEOTIDE SEQUENCE [LARGE SCALE GENOMIC DNA]</scope>
    <source>
        <strain evidence="15">Ug1</strain>
    </source>
</reference>
<protein>
    <recommendedName>
        <fullName evidence="7 12">Adenine phosphoribosyltransferase</fullName>
        <shortName evidence="12">APRT</shortName>
        <ecNumber evidence="7 12">2.4.2.7</ecNumber>
    </recommendedName>
</protein>
<name>A0A1L8CSE5_9THEO</name>
<dbReference type="GO" id="GO:0016208">
    <property type="term" value="F:AMP binding"/>
    <property type="evidence" value="ECO:0007669"/>
    <property type="project" value="TreeGrafter"/>
</dbReference>